<dbReference type="PANTHER" id="PTHR14043:SF2">
    <property type="entry name" value="HOMEOBOX PROTEIN CUT"/>
    <property type="match status" value="1"/>
</dbReference>
<dbReference type="STRING" id="1328760.A0A165HYY0"/>
<dbReference type="EMBL" id="KV407456">
    <property type="protein sequence ID" value="KZF24115.1"/>
    <property type="molecule type" value="Genomic_DNA"/>
</dbReference>
<keyword evidence="15" id="KW-0238">DNA-binding</keyword>
<gene>
    <name evidence="15" type="ORF">L228DRAFT_228058</name>
</gene>
<comment type="subcellular location">
    <subcellularLocation>
        <location evidence="1">Golgi apparatus membrane</location>
        <topology evidence="1">Single-pass type IV membrane protein</topology>
    </subcellularLocation>
</comment>
<dbReference type="InterPro" id="IPR057476">
    <property type="entry name" value="Cux_N"/>
</dbReference>
<evidence type="ECO:0000313" key="15">
    <source>
        <dbReference type="EMBL" id="KZF24115.1"/>
    </source>
</evidence>
<evidence type="ECO:0000256" key="8">
    <source>
        <dbReference type="ARBA" id="ARBA00023054"/>
    </source>
</evidence>
<feature type="region of interest" description="Disordered" evidence="11">
    <location>
        <begin position="626"/>
        <end position="645"/>
    </location>
</feature>
<feature type="coiled-coil region" evidence="10">
    <location>
        <begin position="273"/>
        <end position="307"/>
    </location>
</feature>
<feature type="domain" description="CASP C-terminal" evidence="13">
    <location>
        <begin position="473"/>
        <end position="725"/>
    </location>
</feature>
<feature type="compositionally biased region" description="Low complexity" evidence="11">
    <location>
        <begin position="626"/>
        <end position="638"/>
    </location>
</feature>
<evidence type="ECO:0000256" key="7">
    <source>
        <dbReference type="ARBA" id="ARBA00023034"/>
    </source>
</evidence>
<dbReference type="Pfam" id="PF25398">
    <property type="entry name" value="CUX1_N"/>
    <property type="match status" value="1"/>
</dbReference>
<dbReference type="GO" id="GO:0000139">
    <property type="term" value="C:Golgi membrane"/>
    <property type="evidence" value="ECO:0007669"/>
    <property type="project" value="UniProtKB-SubCell"/>
</dbReference>
<evidence type="ECO:0000256" key="2">
    <source>
        <dbReference type="ARBA" id="ARBA00006415"/>
    </source>
</evidence>
<organism evidence="15 16">
    <name type="scientific">Xylona heveae (strain CBS 132557 / TC161)</name>
    <dbReference type="NCBI Taxonomy" id="1328760"/>
    <lineage>
        <taxon>Eukaryota</taxon>
        <taxon>Fungi</taxon>
        <taxon>Dikarya</taxon>
        <taxon>Ascomycota</taxon>
        <taxon>Pezizomycotina</taxon>
        <taxon>Xylonomycetes</taxon>
        <taxon>Xylonales</taxon>
        <taxon>Xylonaceae</taxon>
        <taxon>Xylona</taxon>
    </lineage>
</organism>
<feature type="domain" description="Cux N-terminal" evidence="14">
    <location>
        <begin position="42"/>
        <end position="152"/>
    </location>
</feature>
<dbReference type="OMA" id="WQQEGFN"/>
<evidence type="ECO:0000256" key="1">
    <source>
        <dbReference type="ARBA" id="ARBA00004409"/>
    </source>
</evidence>
<dbReference type="GeneID" id="28895601"/>
<feature type="compositionally biased region" description="Basic and acidic residues" evidence="11">
    <location>
        <begin position="414"/>
        <end position="434"/>
    </location>
</feature>
<keyword evidence="9 12" id="KW-0472">Membrane</keyword>
<evidence type="ECO:0000256" key="5">
    <source>
        <dbReference type="ARBA" id="ARBA00022692"/>
    </source>
</evidence>
<keyword evidence="4" id="KW-0813">Transport</keyword>
<feature type="region of interest" description="Disordered" evidence="11">
    <location>
        <begin position="526"/>
        <end position="559"/>
    </location>
</feature>
<feature type="compositionally biased region" description="Acidic residues" evidence="11">
    <location>
        <begin position="397"/>
        <end position="413"/>
    </location>
</feature>
<name>A0A165HYY0_XYLHT</name>
<evidence type="ECO:0000256" key="3">
    <source>
        <dbReference type="ARBA" id="ARBA00018691"/>
    </source>
</evidence>
<evidence type="ECO:0000256" key="10">
    <source>
        <dbReference type="SAM" id="Coils"/>
    </source>
</evidence>
<dbReference type="Pfam" id="PF08172">
    <property type="entry name" value="CASP_C"/>
    <property type="match status" value="1"/>
</dbReference>
<dbReference type="Proteomes" id="UP000076632">
    <property type="component" value="Unassembled WGS sequence"/>
</dbReference>
<feature type="compositionally biased region" description="Polar residues" evidence="11">
    <location>
        <begin position="536"/>
        <end position="554"/>
    </location>
</feature>
<dbReference type="InParanoid" id="A0A165HYY0"/>
<evidence type="ECO:0000259" key="14">
    <source>
        <dbReference type="Pfam" id="PF25398"/>
    </source>
</evidence>
<evidence type="ECO:0000256" key="9">
    <source>
        <dbReference type="ARBA" id="ARBA00023136"/>
    </source>
</evidence>
<keyword evidence="8 10" id="KW-0175">Coiled coil</keyword>
<sequence length="763" mass="84872">MATDPVEEGKVPFSITTTSTTLGGNDATATLGFREVASHQGGNKFYRALTSWKSIDLTNLLPKFDTTASDIVVHQRETLVQRKELAQKTKDFKKLDDTAKLQDYKSLLKAYQTFIDLLTNNSKVTSSAFLQLYSSISEAPDPYPLLEASLDALLVSEDTFPKVIAENERLKKTIESLTGQVESAESRLNDERDARKSLELVWESKVKEVEASWAAVLDEKRDNWNSRERALEEKVETQERLLKEVKASFEVSQRLDRTGNGSGPVSLGNTTELEMISSELERTSVRLAEIEARNEQLRLELAQATSQAKSSDITIEDDPAFLRIQSENSSLLRKLDVLRFEHDSEIRQMGGRLLSMEKAIGALSDDNEKLQREAGRYSDYADIKRELEVLKSVEFAMGDDEGEEEEDEDDDNYDDKGNGVGHGERSPGDLSLFRRDNPETLEQLLLRRNKKLGDDLAILRASHRELQDRLEVVEKDLTTTAQELDNSRTLAATLENDLLILQQDPGSGFKSSAMSVTGIHASRFPQLRDGARGGRTSPTSSIISGLDPSQTATGESGGLGTGILPMVAAQRDRFRQRNARLEEELSTAYNVVSSLRQEVASLQRDNLNLYERTRYMSTYNRGQPFSSSSAYSANPNPSTVHVSSNDVPSDVGLDKYQSAYEARISPFAAFRGRESARALKRMSLPERIVFSITRLVLANRASRNLFAVYCLALHLLVFGMLYWVGIADVEKHAGNLAEAGVASAAGMGDVKPEWHQEGFSERG</sequence>
<keyword evidence="7" id="KW-0333">Golgi apparatus</keyword>
<keyword evidence="15" id="KW-0371">Homeobox</keyword>
<feature type="coiled-coil region" evidence="10">
    <location>
        <begin position="571"/>
        <end position="612"/>
    </location>
</feature>
<comment type="similarity">
    <text evidence="2">Belongs to the CASP family.</text>
</comment>
<feature type="coiled-coil region" evidence="10">
    <location>
        <begin position="167"/>
        <end position="248"/>
    </location>
</feature>
<evidence type="ECO:0000313" key="16">
    <source>
        <dbReference type="Proteomes" id="UP000076632"/>
    </source>
</evidence>
<dbReference type="FunCoup" id="A0A165HYY0">
    <property type="interactions" value="233"/>
</dbReference>
<feature type="coiled-coil region" evidence="10">
    <location>
        <begin position="449"/>
        <end position="483"/>
    </location>
</feature>
<feature type="transmembrane region" description="Helical" evidence="12">
    <location>
        <begin position="706"/>
        <end position="724"/>
    </location>
</feature>
<evidence type="ECO:0000256" key="12">
    <source>
        <dbReference type="SAM" id="Phobius"/>
    </source>
</evidence>
<dbReference type="PANTHER" id="PTHR14043">
    <property type="entry name" value="CCAAT DISPLACEMENT PROTEIN-RELATED"/>
    <property type="match status" value="1"/>
</dbReference>
<protein>
    <recommendedName>
        <fullName evidence="3">Protein CASP</fullName>
    </recommendedName>
</protein>
<dbReference type="AlphaFoldDB" id="A0A165HYY0"/>
<dbReference type="InterPro" id="IPR012955">
    <property type="entry name" value="CASP_C"/>
</dbReference>
<dbReference type="OrthoDB" id="10257567at2759"/>
<accession>A0A165HYY0</accession>
<evidence type="ECO:0000256" key="11">
    <source>
        <dbReference type="SAM" id="MobiDB-lite"/>
    </source>
</evidence>
<keyword evidence="5 12" id="KW-0812">Transmembrane</keyword>
<dbReference type="GO" id="GO:0006891">
    <property type="term" value="P:intra-Golgi vesicle-mediated transport"/>
    <property type="evidence" value="ECO:0007669"/>
    <property type="project" value="InterPro"/>
</dbReference>
<reference evidence="15 16" key="1">
    <citation type="journal article" date="2016" name="Fungal Biol.">
        <title>The genome of Xylona heveae provides a window into fungal endophytism.</title>
        <authorList>
            <person name="Gazis R."/>
            <person name="Kuo A."/>
            <person name="Riley R."/>
            <person name="LaButti K."/>
            <person name="Lipzen A."/>
            <person name="Lin J."/>
            <person name="Amirebrahimi M."/>
            <person name="Hesse C.N."/>
            <person name="Spatafora J.W."/>
            <person name="Henrissat B."/>
            <person name="Hainaut M."/>
            <person name="Grigoriev I.V."/>
            <person name="Hibbett D.S."/>
        </authorList>
    </citation>
    <scope>NUCLEOTIDE SEQUENCE [LARGE SCALE GENOMIC DNA]</scope>
    <source>
        <strain evidence="15 16">TC161</strain>
    </source>
</reference>
<keyword evidence="6 12" id="KW-1133">Transmembrane helix</keyword>
<evidence type="ECO:0000256" key="6">
    <source>
        <dbReference type="ARBA" id="ARBA00022989"/>
    </source>
</evidence>
<keyword evidence="16" id="KW-1185">Reference proteome</keyword>
<feature type="region of interest" description="Disordered" evidence="11">
    <location>
        <begin position="396"/>
        <end position="434"/>
    </location>
</feature>
<evidence type="ECO:0000256" key="4">
    <source>
        <dbReference type="ARBA" id="ARBA00022448"/>
    </source>
</evidence>
<dbReference type="RefSeq" id="XP_018189670.1">
    <property type="nucleotide sequence ID" value="XM_018330464.1"/>
</dbReference>
<proteinExistence type="inferred from homology"/>
<evidence type="ECO:0000259" key="13">
    <source>
        <dbReference type="Pfam" id="PF08172"/>
    </source>
</evidence>
<dbReference type="GO" id="GO:0003677">
    <property type="term" value="F:DNA binding"/>
    <property type="evidence" value="ECO:0007669"/>
    <property type="project" value="UniProtKB-KW"/>
</dbReference>